<dbReference type="InterPro" id="IPR050103">
    <property type="entry name" value="Class-III_PLP-dep_AT"/>
</dbReference>
<proteinExistence type="inferred from homology"/>
<evidence type="ECO:0000313" key="9">
    <source>
        <dbReference type="Proteomes" id="UP000199343"/>
    </source>
</evidence>
<comment type="miscellaneous">
    <text evidence="5">May also have succinyldiaminopimelate aminotransferase activity, thus carrying out the corresponding step in lysine biosynthesis.</text>
</comment>
<dbReference type="Pfam" id="PF00202">
    <property type="entry name" value="Aminotran_3"/>
    <property type="match status" value="1"/>
</dbReference>
<dbReference type="SUPFAM" id="SSF53383">
    <property type="entry name" value="PLP-dependent transferases"/>
    <property type="match status" value="1"/>
</dbReference>
<dbReference type="Proteomes" id="UP001334804">
    <property type="component" value="Chromosome"/>
</dbReference>
<reference evidence="7 9" key="1">
    <citation type="submission" date="2016-06" db="EMBL/GenBank/DDBJ databases">
        <authorList>
            <person name="Kjaerup R.B."/>
            <person name="Dalgaard T.S."/>
            <person name="Juul-Madsen H.R."/>
        </authorList>
    </citation>
    <scope>NUCLEOTIDE SEQUENCE [LARGE SCALE GENOMIC DNA]</scope>
    <source>
        <strain evidence="7 9">DSM 43363</strain>
    </source>
</reference>
<evidence type="ECO:0000256" key="1">
    <source>
        <dbReference type="ARBA" id="ARBA00022576"/>
    </source>
</evidence>
<dbReference type="InterPro" id="IPR015422">
    <property type="entry name" value="PyrdxlP-dep_Trfase_small"/>
</dbReference>
<dbReference type="NCBIfam" id="TIGR00707">
    <property type="entry name" value="argD"/>
    <property type="match status" value="1"/>
</dbReference>
<evidence type="ECO:0000256" key="3">
    <source>
        <dbReference type="ARBA" id="ARBA00022679"/>
    </source>
</evidence>
<dbReference type="STRING" id="47871.GA0070608_6039"/>
<feature type="binding site" evidence="5">
    <location>
        <position position="273"/>
    </location>
    <ligand>
        <name>pyridoxal 5'-phosphate</name>
        <dbReference type="ChEBI" id="CHEBI:597326"/>
    </ligand>
</feature>
<evidence type="ECO:0000256" key="5">
    <source>
        <dbReference type="HAMAP-Rule" id="MF_01107"/>
    </source>
</evidence>
<dbReference type="EMBL" id="FMIC01000002">
    <property type="protein sequence ID" value="SCL73725.1"/>
    <property type="molecule type" value="Genomic_DNA"/>
</dbReference>
<keyword evidence="2 5" id="KW-0028">Amino-acid biosynthesis</keyword>
<dbReference type="InterPro" id="IPR005814">
    <property type="entry name" value="Aminotrans_3"/>
</dbReference>
<feature type="binding site" evidence="5">
    <location>
        <position position="133"/>
    </location>
    <ligand>
        <name>N(2)-acetyl-L-ornithine</name>
        <dbReference type="ChEBI" id="CHEBI:57805"/>
    </ligand>
</feature>
<feature type="binding site" evidence="5">
    <location>
        <position position="272"/>
    </location>
    <ligand>
        <name>N(2)-acetyl-L-ornithine</name>
        <dbReference type="ChEBI" id="CHEBI:57805"/>
    </ligand>
</feature>
<keyword evidence="3 5" id="KW-0808">Transferase</keyword>
<dbReference type="PANTHER" id="PTHR11986:SF79">
    <property type="entry name" value="ACETYLORNITHINE AMINOTRANSFERASE, MITOCHONDRIAL"/>
    <property type="match status" value="1"/>
</dbReference>
<dbReference type="PIRSF" id="PIRSF000521">
    <property type="entry name" value="Transaminase_4ab_Lys_Orn"/>
    <property type="match status" value="1"/>
</dbReference>
<dbReference type="GO" id="GO:0005737">
    <property type="term" value="C:cytoplasm"/>
    <property type="evidence" value="ECO:0007669"/>
    <property type="project" value="UniProtKB-SubCell"/>
</dbReference>
<gene>
    <name evidence="5" type="primary">argD</name>
    <name evidence="7" type="ORF">GA0070608_6039</name>
    <name evidence="8" type="ORF">OIE14_01220</name>
</gene>
<reference evidence="8 10" key="2">
    <citation type="submission" date="2022-10" db="EMBL/GenBank/DDBJ databases">
        <title>The complete genomes of actinobacterial strains from the NBC collection.</title>
        <authorList>
            <person name="Joergensen T.S."/>
            <person name="Alvarez Arevalo M."/>
            <person name="Sterndorff E.B."/>
            <person name="Faurdal D."/>
            <person name="Vuksanovic O."/>
            <person name="Mourched A.-S."/>
            <person name="Charusanti P."/>
            <person name="Shaw S."/>
            <person name="Blin K."/>
            <person name="Weber T."/>
        </authorList>
    </citation>
    <scope>NUCLEOTIDE SEQUENCE [LARGE SCALE GENOMIC DNA]</scope>
    <source>
        <strain evidence="8 10">NBC 01809</strain>
    </source>
</reference>
<dbReference type="NCBIfam" id="NF002874">
    <property type="entry name" value="PRK03244.1"/>
    <property type="match status" value="1"/>
</dbReference>
<evidence type="ECO:0000256" key="4">
    <source>
        <dbReference type="ARBA" id="ARBA00022898"/>
    </source>
</evidence>
<dbReference type="GO" id="GO:0003992">
    <property type="term" value="F:N2-acetyl-L-ornithine:2-oxoglutarate 5-aminotransferase activity"/>
    <property type="evidence" value="ECO:0007669"/>
    <property type="project" value="UniProtKB-UniRule"/>
</dbReference>
<sequence>MSTLVERWAQSMMDNYGTPPLALVSGAGAVVVDDAGREYVDLVGGIAVNALGHAHPAVVAAVSKQVATLGHVSNLYVAEPPVALAELLLALAGRPGRVFFANSGAEANEAAFKLSRLTGRSHVVATRGGFHGRTMGALALTGQPAKADPFRPLPGEVSHVDYGDVAALEAAVTDATAMVILEPIQGENGVVVPPAGYLAAARRITARHGALLVLDEVQTGVGRTGHWFAHQAEGVEPDVVTLAKGLGGGLPIGACLAFGRAAELLAPGSHGTTFGGNPVSCAAALAVVSTIASEGLLDHVKRVGERLRRGIEALGHPLVDGVRGAGLLLGVVLAAPVAKVLAEALRETGFLVNPVQPGVVRLAPPLILTAAQVDAFLAALPAALAAASPAAAGAAPTATGVIPAGVVRTPGAAPDLGEKRPLEGPEVTKISTPPIGAATPTLSTTETNA</sequence>
<evidence type="ECO:0000256" key="6">
    <source>
        <dbReference type="SAM" id="MobiDB-lite"/>
    </source>
</evidence>
<dbReference type="InterPro" id="IPR015424">
    <property type="entry name" value="PyrdxlP-dep_Trfase"/>
</dbReference>
<evidence type="ECO:0000256" key="2">
    <source>
        <dbReference type="ARBA" id="ARBA00022605"/>
    </source>
</evidence>
<comment type="similarity">
    <text evidence="5">Belongs to the class-III pyridoxal-phosphate-dependent aminotransferase family. ArgD subfamily.</text>
</comment>
<evidence type="ECO:0000313" key="10">
    <source>
        <dbReference type="Proteomes" id="UP001334804"/>
    </source>
</evidence>
<dbReference type="Gene3D" id="3.40.640.10">
    <property type="entry name" value="Type I PLP-dependent aspartate aminotransferase-like (Major domain)"/>
    <property type="match status" value="1"/>
</dbReference>
<dbReference type="Proteomes" id="UP000199343">
    <property type="component" value="Unassembled WGS sequence"/>
</dbReference>
<comment type="subcellular location">
    <subcellularLocation>
        <location evidence="5">Cytoplasm</location>
    </subcellularLocation>
</comment>
<dbReference type="GO" id="GO:0006526">
    <property type="term" value="P:L-arginine biosynthetic process"/>
    <property type="evidence" value="ECO:0007669"/>
    <property type="project" value="UniProtKB-UniRule"/>
</dbReference>
<organism evidence="7 9">
    <name type="scientific">Micromonospora peucetia</name>
    <dbReference type="NCBI Taxonomy" id="47871"/>
    <lineage>
        <taxon>Bacteria</taxon>
        <taxon>Bacillati</taxon>
        <taxon>Actinomycetota</taxon>
        <taxon>Actinomycetes</taxon>
        <taxon>Micromonosporales</taxon>
        <taxon>Micromonosporaceae</taxon>
        <taxon>Micromonospora</taxon>
    </lineage>
</organism>
<dbReference type="GO" id="GO:0030170">
    <property type="term" value="F:pyridoxal phosphate binding"/>
    <property type="evidence" value="ECO:0007669"/>
    <property type="project" value="InterPro"/>
</dbReference>
<comment type="catalytic activity">
    <reaction evidence="5">
        <text>N(2)-acetyl-L-ornithine + 2-oxoglutarate = N-acetyl-L-glutamate 5-semialdehyde + L-glutamate</text>
        <dbReference type="Rhea" id="RHEA:18049"/>
        <dbReference type="ChEBI" id="CHEBI:16810"/>
        <dbReference type="ChEBI" id="CHEBI:29123"/>
        <dbReference type="ChEBI" id="CHEBI:29985"/>
        <dbReference type="ChEBI" id="CHEBI:57805"/>
        <dbReference type="EC" id="2.6.1.11"/>
    </reaction>
</comment>
<accession>A0A1C6W557</accession>
<feature type="binding site" evidence="5">
    <location>
        <begin position="215"/>
        <end position="218"/>
    </location>
    <ligand>
        <name>pyridoxal 5'-phosphate</name>
        <dbReference type="ChEBI" id="CHEBI:597326"/>
    </ligand>
</feature>
<dbReference type="RefSeq" id="WP_245716021.1">
    <property type="nucleotide sequence ID" value="NZ_CP109071.1"/>
</dbReference>
<dbReference type="AlphaFoldDB" id="A0A1C6W557"/>
<feature type="binding site" evidence="5">
    <location>
        <begin position="104"/>
        <end position="105"/>
    </location>
    <ligand>
        <name>pyridoxal 5'-phosphate</name>
        <dbReference type="ChEBI" id="CHEBI:597326"/>
    </ligand>
</feature>
<dbReference type="InterPro" id="IPR049704">
    <property type="entry name" value="Aminotrans_3_PPA_site"/>
</dbReference>
<comment type="cofactor">
    <cofactor evidence="5">
        <name>pyridoxal 5'-phosphate</name>
        <dbReference type="ChEBI" id="CHEBI:597326"/>
    </cofactor>
    <text evidence="5">Binds 1 pyridoxal phosphate per subunit.</text>
</comment>
<feature type="region of interest" description="Disordered" evidence="6">
    <location>
        <begin position="412"/>
        <end position="449"/>
    </location>
</feature>
<keyword evidence="5" id="KW-0055">Arginine biosynthesis</keyword>
<dbReference type="GO" id="GO:0042802">
    <property type="term" value="F:identical protein binding"/>
    <property type="evidence" value="ECO:0007669"/>
    <property type="project" value="TreeGrafter"/>
</dbReference>
<evidence type="ECO:0000313" key="7">
    <source>
        <dbReference type="EMBL" id="SCL73725.1"/>
    </source>
</evidence>
<keyword evidence="10" id="KW-1185">Reference proteome</keyword>
<keyword evidence="5" id="KW-0963">Cytoplasm</keyword>
<dbReference type="PROSITE" id="PS00600">
    <property type="entry name" value="AA_TRANSFER_CLASS_3"/>
    <property type="match status" value="1"/>
</dbReference>
<dbReference type="FunFam" id="3.40.640.10:FF:000004">
    <property type="entry name" value="Acetylornithine aminotransferase"/>
    <property type="match status" value="1"/>
</dbReference>
<keyword evidence="4 5" id="KW-0663">Pyridoxal phosphate</keyword>
<evidence type="ECO:0000313" key="8">
    <source>
        <dbReference type="EMBL" id="WSA32732.1"/>
    </source>
</evidence>
<dbReference type="PANTHER" id="PTHR11986">
    <property type="entry name" value="AMINOTRANSFERASE CLASS III"/>
    <property type="match status" value="1"/>
</dbReference>
<dbReference type="Gene3D" id="3.90.1150.10">
    <property type="entry name" value="Aspartate Aminotransferase, domain 1"/>
    <property type="match status" value="1"/>
</dbReference>
<dbReference type="InterPro" id="IPR015421">
    <property type="entry name" value="PyrdxlP-dep_Trfase_major"/>
</dbReference>
<dbReference type="InterPro" id="IPR004636">
    <property type="entry name" value="AcOrn/SuccOrn_fam"/>
</dbReference>
<keyword evidence="1 5" id="KW-0032">Aminotransferase</keyword>
<dbReference type="EC" id="2.6.1.11" evidence="5"/>
<dbReference type="HAMAP" id="MF_01107">
    <property type="entry name" value="ArgD_aminotrans_3"/>
    <property type="match status" value="1"/>
</dbReference>
<feature type="compositionally biased region" description="Polar residues" evidence="6">
    <location>
        <begin position="440"/>
        <end position="449"/>
    </location>
</feature>
<dbReference type="NCBIfam" id="NF002325">
    <property type="entry name" value="PRK01278.1"/>
    <property type="match status" value="1"/>
</dbReference>
<dbReference type="EMBL" id="CP109071">
    <property type="protein sequence ID" value="WSA32732.1"/>
    <property type="molecule type" value="Genomic_DNA"/>
</dbReference>
<feature type="binding site" evidence="5">
    <location>
        <position position="130"/>
    </location>
    <ligand>
        <name>pyridoxal 5'-phosphate</name>
        <dbReference type="ChEBI" id="CHEBI:597326"/>
    </ligand>
</feature>
<name>A0A1C6W557_9ACTN</name>
<dbReference type="CDD" id="cd00610">
    <property type="entry name" value="OAT_like"/>
    <property type="match status" value="1"/>
</dbReference>
<dbReference type="UniPathway" id="UPA00068">
    <property type="reaction ID" value="UER00109"/>
</dbReference>
<feature type="modified residue" description="N6-(pyridoxal phosphate)lysine" evidence="5">
    <location>
        <position position="244"/>
    </location>
</feature>
<comment type="pathway">
    <text evidence="5">Amino-acid biosynthesis; L-arginine biosynthesis; N(2)-acetyl-L-ornithine from L-glutamate: step 4/4.</text>
</comment>
<protein>
    <recommendedName>
        <fullName evidence="5">Acetylornithine aminotransferase</fullName>
        <shortName evidence="5">ACOAT</shortName>
        <ecNumber evidence="5">2.6.1.11</ecNumber>
    </recommendedName>
</protein>
<comment type="subunit">
    <text evidence="5">Homodimer.</text>
</comment>